<dbReference type="Gene3D" id="3.40.50.720">
    <property type="entry name" value="NAD(P)-binding Rossmann-like Domain"/>
    <property type="match status" value="1"/>
</dbReference>
<dbReference type="CDD" id="cd05233">
    <property type="entry name" value="SDR_c"/>
    <property type="match status" value="1"/>
</dbReference>
<dbReference type="PANTHER" id="PTHR43618:SF18">
    <property type="entry name" value="SHORT CHAIN DEHYDROGENASE_REDUCTASE FAMILY (AFU_ORTHOLOGUE AFUA_5G12480)"/>
    <property type="match status" value="1"/>
</dbReference>
<proteinExistence type="inferred from homology"/>
<comment type="caution">
    <text evidence="4">The sequence shown here is derived from an EMBL/GenBank/DDBJ whole genome shotgun (WGS) entry which is preliminary data.</text>
</comment>
<evidence type="ECO:0000256" key="1">
    <source>
        <dbReference type="ARBA" id="ARBA00006484"/>
    </source>
</evidence>
<dbReference type="OrthoDB" id="2898618at2759"/>
<reference evidence="4" key="1">
    <citation type="submission" date="2020-01" db="EMBL/GenBank/DDBJ databases">
        <authorList>
            <consortium name="DOE Joint Genome Institute"/>
            <person name="Haridas S."/>
            <person name="Albert R."/>
            <person name="Binder M."/>
            <person name="Bloem J."/>
            <person name="Labutti K."/>
            <person name="Salamov A."/>
            <person name="Andreopoulos B."/>
            <person name="Baker S.E."/>
            <person name="Barry K."/>
            <person name="Bills G."/>
            <person name="Bluhm B.H."/>
            <person name="Cannon C."/>
            <person name="Castanera R."/>
            <person name="Culley D.E."/>
            <person name="Daum C."/>
            <person name="Ezra D."/>
            <person name="Gonzalez J.B."/>
            <person name="Henrissat B."/>
            <person name="Kuo A."/>
            <person name="Liang C."/>
            <person name="Lipzen A."/>
            <person name="Lutzoni F."/>
            <person name="Magnuson J."/>
            <person name="Mondo S."/>
            <person name="Nolan M."/>
            <person name="Ohm R."/>
            <person name="Pangilinan J."/>
            <person name="Park H.-J."/>
            <person name="Ramirez L."/>
            <person name="Alfaro M."/>
            <person name="Sun H."/>
            <person name="Tritt A."/>
            <person name="Yoshinaga Y."/>
            <person name="Zwiers L.-H."/>
            <person name="Turgeon B.G."/>
            <person name="Goodwin S.B."/>
            <person name="Spatafora J.W."/>
            <person name="Crous P.W."/>
            <person name="Grigoriev I.V."/>
        </authorList>
    </citation>
    <scope>NUCLEOTIDE SEQUENCE</scope>
    <source>
        <strain evidence="4">CBS 394.84</strain>
    </source>
</reference>
<dbReference type="InterPro" id="IPR036291">
    <property type="entry name" value="NAD(P)-bd_dom_sf"/>
</dbReference>
<dbReference type="InterPro" id="IPR020904">
    <property type="entry name" value="Sc_DH/Rdtase_CS"/>
</dbReference>
<comment type="similarity">
    <text evidence="1">Belongs to the short-chain dehydrogenases/reductases (SDR) family.</text>
</comment>
<accession>A0A9P4GPW3</accession>
<dbReference type="SUPFAM" id="SSF51735">
    <property type="entry name" value="NAD(P)-binding Rossmann-fold domains"/>
    <property type="match status" value="1"/>
</dbReference>
<dbReference type="GO" id="GO:0016491">
    <property type="term" value="F:oxidoreductase activity"/>
    <property type="evidence" value="ECO:0007669"/>
    <property type="project" value="UniProtKB-KW"/>
</dbReference>
<name>A0A9P4GPW3_9PLEO</name>
<organism evidence="4 5">
    <name type="scientific">Cucurbitaria berberidis CBS 394.84</name>
    <dbReference type="NCBI Taxonomy" id="1168544"/>
    <lineage>
        <taxon>Eukaryota</taxon>
        <taxon>Fungi</taxon>
        <taxon>Dikarya</taxon>
        <taxon>Ascomycota</taxon>
        <taxon>Pezizomycotina</taxon>
        <taxon>Dothideomycetes</taxon>
        <taxon>Pleosporomycetidae</taxon>
        <taxon>Pleosporales</taxon>
        <taxon>Pleosporineae</taxon>
        <taxon>Cucurbitariaceae</taxon>
        <taxon>Cucurbitaria</taxon>
    </lineage>
</organism>
<keyword evidence="2" id="KW-0521">NADP</keyword>
<dbReference type="PRINTS" id="PR00081">
    <property type="entry name" value="GDHRDH"/>
</dbReference>
<dbReference type="InterPro" id="IPR002347">
    <property type="entry name" value="SDR_fam"/>
</dbReference>
<evidence type="ECO:0000256" key="2">
    <source>
        <dbReference type="ARBA" id="ARBA00022857"/>
    </source>
</evidence>
<dbReference type="Proteomes" id="UP000800039">
    <property type="component" value="Unassembled WGS sequence"/>
</dbReference>
<dbReference type="Pfam" id="PF13561">
    <property type="entry name" value="adh_short_C2"/>
    <property type="match status" value="1"/>
</dbReference>
<dbReference type="AlphaFoldDB" id="A0A9P4GPW3"/>
<gene>
    <name evidence="4" type="ORF">K460DRAFT_385107</name>
</gene>
<keyword evidence="3" id="KW-0560">Oxidoreductase</keyword>
<evidence type="ECO:0000313" key="5">
    <source>
        <dbReference type="Proteomes" id="UP000800039"/>
    </source>
</evidence>
<dbReference type="GeneID" id="63852776"/>
<dbReference type="PANTHER" id="PTHR43618">
    <property type="entry name" value="7-ALPHA-HYDROXYSTEROID DEHYDROGENASE"/>
    <property type="match status" value="1"/>
</dbReference>
<dbReference type="RefSeq" id="XP_040791789.1">
    <property type="nucleotide sequence ID" value="XM_040935525.1"/>
</dbReference>
<sequence>MADLDPSTLFNVKGLVAVVTGGGTGIGLMIAQALEANGAIVYILGRREEVLKKATSTAKHGNIHPIKADVTSKSDLSAAVDQIAQKTGYVNLVVANSGISGPSLKGLSKDASLSDFRAHLYNWEVADFNNTYGVNTTAVFYTIVAFLELLDKGNKARNIEQKSQVIAVSSVAAFNRVPLSGYAYGSSKAAVTHMMKQFATSLVSYDIRSNVIAPGFFPSEMTQEGIKQRGEGKDAWPKDVIPEQRVGDVKDMAGAVLFLTSRAGGYINGNVLIIDGGRLSVLPATY</sequence>
<keyword evidence="5" id="KW-1185">Reference proteome</keyword>
<evidence type="ECO:0000256" key="3">
    <source>
        <dbReference type="ARBA" id="ARBA00023002"/>
    </source>
</evidence>
<dbReference type="EMBL" id="ML976615">
    <property type="protein sequence ID" value="KAF1849226.1"/>
    <property type="molecule type" value="Genomic_DNA"/>
</dbReference>
<protein>
    <submittedName>
        <fullName evidence="4">NAD(P)-binding protein</fullName>
    </submittedName>
</protein>
<dbReference type="PROSITE" id="PS00061">
    <property type="entry name" value="ADH_SHORT"/>
    <property type="match status" value="1"/>
</dbReference>
<evidence type="ECO:0000313" key="4">
    <source>
        <dbReference type="EMBL" id="KAF1849226.1"/>
    </source>
</evidence>
<dbReference type="InterPro" id="IPR052178">
    <property type="entry name" value="Sec_Metab_Biosynth_SDR"/>
</dbReference>